<evidence type="ECO:0000313" key="4">
    <source>
        <dbReference type="EMBL" id="MUH60536.1"/>
    </source>
</evidence>
<evidence type="ECO:0000259" key="3">
    <source>
        <dbReference type="Pfam" id="PF14501"/>
    </source>
</evidence>
<feature type="transmembrane region" description="Helical" evidence="2">
    <location>
        <begin position="123"/>
        <end position="145"/>
    </location>
</feature>
<feature type="transmembrane region" description="Helical" evidence="2">
    <location>
        <begin position="36"/>
        <end position="55"/>
    </location>
</feature>
<feature type="transmembrane region" description="Helical" evidence="2">
    <location>
        <begin position="157"/>
        <end position="178"/>
    </location>
</feature>
<protein>
    <submittedName>
        <fullName evidence="4">GHKL domain-containing protein</fullName>
    </submittedName>
</protein>
<feature type="transmembrane region" description="Helical" evidence="2">
    <location>
        <begin position="61"/>
        <end position="77"/>
    </location>
</feature>
<feature type="transmembrane region" description="Helical" evidence="2">
    <location>
        <begin position="89"/>
        <end position="111"/>
    </location>
</feature>
<keyword evidence="5" id="KW-1185">Reference proteome</keyword>
<evidence type="ECO:0000256" key="2">
    <source>
        <dbReference type="SAM" id="Phobius"/>
    </source>
</evidence>
<dbReference type="RefSeq" id="WP_155589333.1">
    <property type="nucleotide sequence ID" value="NZ_WNLP01000014.1"/>
</dbReference>
<dbReference type="SUPFAM" id="SSF55874">
    <property type="entry name" value="ATPase domain of HSP90 chaperone/DNA topoisomerase II/histidine kinase"/>
    <property type="match status" value="1"/>
</dbReference>
<dbReference type="Gene3D" id="3.30.565.10">
    <property type="entry name" value="Histidine kinase-like ATPase, C-terminal domain"/>
    <property type="match status" value="1"/>
</dbReference>
<feature type="transmembrane region" description="Helical" evidence="2">
    <location>
        <begin position="198"/>
        <end position="216"/>
    </location>
</feature>
<dbReference type="EMBL" id="WNLP01000014">
    <property type="protein sequence ID" value="MUH60536.1"/>
    <property type="molecule type" value="Genomic_DNA"/>
</dbReference>
<accession>A0A7K1J788</accession>
<evidence type="ECO:0000313" key="5">
    <source>
        <dbReference type="Proteomes" id="UP000487882"/>
    </source>
</evidence>
<keyword evidence="2" id="KW-0472">Membrane</keyword>
<feature type="domain" description="Sensor histidine kinase NatK-like C-terminal" evidence="3">
    <location>
        <begin position="370"/>
        <end position="479"/>
    </location>
</feature>
<dbReference type="InterPro" id="IPR032834">
    <property type="entry name" value="NatK-like_C"/>
</dbReference>
<organism evidence="4 5">
    <name type="scientific">Bifidobacterium canis</name>
    <dbReference type="NCBI Taxonomy" id="2610880"/>
    <lineage>
        <taxon>Bacteria</taxon>
        <taxon>Bacillati</taxon>
        <taxon>Actinomycetota</taxon>
        <taxon>Actinomycetes</taxon>
        <taxon>Bifidobacteriales</taxon>
        <taxon>Bifidobacteriaceae</taxon>
        <taxon>Bifidobacterium</taxon>
    </lineage>
</organism>
<dbReference type="AlphaFoldDB" id="A0A7K1J788"/>
<dbReference type="InterPro" id="IPR036890">
    <property type="entry name" value="HATPase_C_sf"/>
</dbReference>
<comment type="caution">
    <text evidence="4">The sequence shown here is derived from an EMBL/GenBank/DDBJ whole genome shotgun (WGS) entry which is preliminary data.</text>
</comment>
<reference evidence="4 5" key="1">
    <citation type="submission" date="2019-09" db="EMBL/GenBank/DDBJ databases">
        <title>Bifidobacterium canis sp. nov., isolated from the digestive tract of German Shepherd dog puppy.</title>
        <authorList>
            <person name="Bunesova V."/>
        </authorList>
    </citation>
    <scope>NUCLEOTIDE SEQUENCE [LARGE SCALE GENOMIC DNA]</scope>
    <source>
        <strain evidence="4 5">GSD1FS</strain>
    </source>
</reference>
<dbReference type="Proteomes" id="UP000487882">
    <property type="component" value="Unassembled WGS sequence"/>
</dbReference>
<dbReference type="CDD" id="cd16935">
    <property type="entry name" value="HATPase_AgrC-ComD-like"/>
    <property type="match status" value="1"/>
</dbReference>
<feature type="transmembrane region" description="Helical" evidence="2">
    <location>
        <begin position="6"/>
        <end position="24"/>
    </location>
</feature>
<sequence>MLLDLISKNVVPIFAWMSLLTYFCCIAHPSAFWKQVVSSTVSLPVFMLVCAPFRTMPYSEHFPVQTIIVFVIGFLFLQFGTGWSLKANLYLATHVFMWTQVTLALSYALVFSTMTDHLGDSKMSAMVVICIGVVLNVIGIIIEGVAFNGNTLMRVTWYSILIAYALTILGCVVANLTTKTSLELFSEVDPSTFASMRQAFYLRTLTLLFAGSLLYLEQIYRRNIALGRISRNLESVASNQSQEYQRSHENLEEIHRLSHDMKHYLMVLSQPAPTSPANMAAAGGVAEGDVSGAGAGATGAGGAGARTLLTEEERAQLLEQLRTAVDNTSALQLSGNAVLDAIINEKRDLCAKLGVHLVVMADGTALSRLQTLDLTSLVGNLLDNAIEACSKLPNEGQRIIHFDVRRKNGFAVLHVDNCFDPSTLHRDSDGNLETSKTEDVENHGHGVRSIKVIAQKYDGNATPSVDRKHNVFNMNVIIPLKDTNVPDRPNMVAGY</sequence>
<evidence type="ECO:0000256" key="1">
    <source>
        <dbReference type="SAM" id="MobiDB-lite"/>
    </source>
</evidence>
<feature type="compositionally biased region" description="Basic and acidic residues" evidence="1">
    <location>
        <begin position="424"/>
        <end position="444"/>
    </location>
</feature>
<gene>
    <name evidence="4" type="ORF">GSD1FS_1918</name>
</gene>
<dbReference type="Pfam" id="PF14501">
    <property type="entry name" value="HATPase_c_5"/>
    <property type="match status" value="1"/>
</dbReference>
<name>A0A7K1J788_9BIFI</name>
<proteinExistence type="predicted"/>
<keyword evidence="2" id="KW-1133">Transmembrane helix</keyword>
<feature type="region of interest" description="Disordered" evidence="1">
    <location>
        <begin position="424"/>
        <end position="445"/>
    </location>
</feature>
<keyword evidence="2" id="KW-0812">Transmembrane</keyword>